<comment type="caution">
    <text evidence="1">The sequence shown here is derived from an EMBL/GenBank/DDBJ whole genome shotgun (WGS) entry which is preliminary data.</text>
</comment>
<sequence length="98" mass="10763">MPPSGSRAGYSSSPSPSAIGFWWRALRPRTLALSPAGIHLSAVGRVVPWRDVSDVVAESRVVKHSMRLPDDSAPSFVMWTQKGDRIAVRRTTFCSTRP</sequence>
<organism evidence="1 2">
    <name type="scientific">Nostocoides jenkinsii Ben 74</name>
    <dbReference type="NCBI Taxonomy" id="1193518"/>
    <lineage>
        <taxon>Bacteria</taxon>
        <taxon>Bacillati</taxon>
        <taxon>Actinomycetota</taxon>
        <taxon>Actinomycetes</taxon>
        <taxon>Micrococcales</taxon>
        <taxon>Intrasporangiaceae</taxon>
        <taxon>Nostocoides</taxon>
    </lineage>
</organism>
<dbReference type="AlphaFoldDB" id="A0A077MBX6"/>
<reference evidence="1 2" key="1">
    <citation type="journal article" date="2013" name="ISME J.">
        <title>A metabolic model for members of the genus Tetrasphaera involved in enhanced biological phosphorus removal.</title>
        <authorList>
            <person name="Kristiansen R."/>
            <person name="Nguyen H.T.T."/>
            <person name="Saunders A.M."/>
            <person name="Nielsen J.L."/>
            <person name="Wimmer R."/>
            <person name="Le V.Q."/>
            <person name="McIlroy S.J."/>
            <person name="Petrovski S."/>
            <person name="Seviour R.J."/>
            <person name="Calteau A."/>
            <person name="Nielsen K.L."/>
            <person name="Nielsen P.H."/>
        </authorList>
    </citation>
    <scope>NUCLEOTIDE SEQUENCE [LARGE SCALE GENOMIC DNA]</scope>
    <source>
        <strain evidence="1 2">Ben 74</strain>
    </source>
</reference>
<accession>A0A077MBX6</accession>
<proteinExistence type="predicted"/>
<dbReference type="Proteomes" id="UP000035720">
    <property type="component" value="Unassembled WGS sequence"/>
</dbReference>
<gene>
    <name evidence="1" type="ORF">BN13_160029</name>
</gene>
<name>A0A077MBX6_9MICO</name>
<dbReference type="STRING" id="1193518.BN13_160029"/>
<dbReference type="EMBL" id="CAJC01000068">
    <property type="protein sequence ID" value="CCI52347.1"/>
    <property type="molecule type" value="Genomic_DNA"/>
</dbReference>
<evidence type="ECO:0000313" key="1">
    <source>
        <dbReference type="EMBL" id="CCI52347.1"/>
    </source>
</evidence>
<protein>
    <submittedName>
        <fullName evidence="1">Uncharacterized protein</fullName>
    </submittedName>
</protein>
<evidence type="ECO:0000313" key="2">
    <source>
        <dbReference type="Proteomes" id="UP000035720"/>
    </source>
</evidence>
<keyword evidence="2" id="KW-1185">Reference proteome</keyword>